<organism evidence="3">
    <name type="scientific">Streptomyces sp. R21</name>
    <dbReference type="NCBI Taxonomy" id="3238627"/>
    <lineage>
        <taxon>Bacteria</taxon>
        <taxon>Bacillati</taxon>
        <taxon>Actinomycetota</taxon>
        <taxon>Actinomycetes</taxon>
        <taxon>Kitasatosporales</taxon>
        <taxon>Streptomycetaceae</taxon>
        <taxon>Streptomyces</taxon>
    </lineage>
</organism>
<proteinExistence type="predicted"/>
<feature type="transmembrane region" description="Helical" evidence="2">
    <location>
        <begin position="20"/>
        <end position="37"/>
    </location>
</feature>
<evidence type="ECO:0000256" key="1">
    <source>
        <dbReference type="SAM" id="MobiDB-lite"/>
    </source>
</evidence>
<gene>
    <name evidence="3" type="ORF">AB5J56_44135</name>
</gene>
<keyword evidence="2" id="KW-1133">Transmembrane helix</keyword>
<dbReference type="InterPro" id="IPR045701">
    <property type="entry name" value="DUF6059"/>
</dbReference>
<sequence>MGRRVWIWVRGEVKGLGPALGALGVSFGALLPLGWLWESELRPDDGGGESVGSGPGPGHPERLVAGVPLTPAEEQLWSQLVDR</sequence>
<evidence type="ECO:0000313" key="3">
    <source>
        <dbReference type="EMBL" id="XDQ31274.1"/>
    </source>
</evidence>
<accession>A0AB39PLL0</accession>
<keyword evidence="2" id="KW-0812">Transmembrane</keyword>
<dbReference type="RefSeq" id="WP_369242025.1">
    <property type="nucleotide sequence ID" value="NZ_CP163435.1"/>
</dbReference>
<feature type="region of interest" description="Disordered" evidence="1">
    <location>
        <begin position="44"/>
        <end position="63"/>
    </location>
</feature>
<reference evidence="3" key="1">
    <citation type="submission" date="2024-07" db="EMBL/GenBank/DDBJ databases">
        <authorList>
            <person name="Yu S.T."/>
        </authorList>
    </citation>
    <scope>NUCLEOTIDE SEQUENCE</scope>
    <source>
        <strain evidence="3">R21</strain>
    </source>
</reference>
<protein>
    <submittedName>
        <fullName evidence="3">DUF6059 family protein</fullName>
    </submittedName>
</protein>
<evidence type="ECO:0000256" key="2">
    <source>
        <dbReference type="SAM" id="Phobius"/>
    </source>
</evidence>
<keyword evidence="2" id="KW-0472">Membrane</keyword>
<dbReference type="EMBL" id="CP163435">
    <property type="protein sequence ID" value="XDQ31274.1"/>
    <property type="molecule type" value="Genomic_DNA"/>
</dbReference>
<dbReference type="AlphaFoldDB" id="A0AB39PLL0"/>
<name>A0AB39PLL0_9ACTN</name>
<dbReference type="Pfam" id="PF19534">
    <property type="entry name" value="DUF6059"/>
    <property type="match status" value="1"/>
</dbReference>